<evidence type="ECO:0000256" key="5">
    <source>
        <dbReference type="ARBA" id="ARBA00022840"/>
    </source>
</evidence>
<dbReference type="Pfam" id="PF00133">
    <property type="entry name" value="tRNA-synt_1"/>
    <property type="match status" value="2"/>
</dbReference>
<dbReference type="Proteomes" id="UP000221165">
    <property type="component" value="Unassembled WGS sequence"/>
</dbReference>
<dbReference type="GO" id="GO:0004823">
    <property type="term" value="F:leucine-tRNA ligase activity"/>
    <property type="evidence" value="ECO:0007669"/>
    <property type="project" value="UniProtKB-EC"/>
</dbReference>
<dbReference type="SUPFAM" id="SSF52374">
    <property type="entry name" value="Nucleotidylyl transferase"/>
    <property type="match status" value="2"/>
</dbReference>
<name>A0A2C6KWJ3_9APIC</name>
<dbReference type="InterPro" id="IPR009008">
    <property type="entry name" value="Val/Leu/Ile-tRNA-synth_edit"/>
</dbReference>
<dbReference type="PROSITE" id="PS51257">
    <property type="entry name" value="PROKAR_LIPOPROTEIN"/>
    <property type="match status" value="1"/>
</dbReference>
<dbReference type="RefSeq" id="XP_067923189.1">
    <property type="nucleotide sequence ID" value="XM_068064834.1"/>
</dbReference>
<feature type="region of interest" description="Disordered" evidence="9">
    <location>
        <begin position="1084"/>
        <end position="1106"/>
    </location>
</feature>
<comment type="catalytic activity">
    <reaction evidence="8">
        <text>tRNA(Leu) + L-leucine + ATP = L-leucyl-tRNA(Leu) + AMP + diphosphate</text>
        <dbReference type="Rhea" id="RHEA:11688"/>
        <dbReference type="Rhea" id="RHEA-COMP:9613"/>
        <dbReference type="Rhea" id="RHEA-COMP:9622"/>
        <dbReference type="ChEBI" id="CHEBI:30616"/>
        <dbReference type="ChEBI" id="CHEBI:33019"/>
        <dbReference type="ChEBI" id="CHEBI:57427"/>
        <dbReference type="ChEBI" id="CHEBI:78442"/>
        <dbReference type="ChEBI" id="CHEBI:78494"/>
        <dbReference type="ChEBI" id="CHEBI:456215"/>
        <dbReference type="EC" id="6.1.1.4"/>
    </reaction>
</comment>
<evidence type="ECO:0000259" key="10">
    <source>
        <dbReference type="Pfam" id="PF00133"/>
    </source>
</evidence>
<feature type="domain" description="Aminoacyl-tRNA synthetase class Ia" evidence="10">
    <location>
        <begin position="491"/>
        <end position="616"/>
    </location>
</feature>
<feature type="compositionally biased region" description="Basic and acidic residues" evidence="9">
    <location>
        <begin position="1271"/>
        <end position="1283"/>
    </location>
</feature>
<comment type="caution">
    <text evidence="13">The sequence shown here is derived from an EMBL/GenBank/DDBJ whole genome shotgun (WGS) entry which is preliminary data.</text>
</comment>
<evidence type="ECO:0000256" key="1">
    <source>
        <dbReference type="ARBA" id="ARBA00005594"/>
    </source>
</evidence>
<feature type="compositionally biased region" description="Polar residues" evidence="9">
    <location>
        <begin position="645"/>
        <end position="658"/>
    </location>
</feature>
<dbReference type="GO" id="GO:0006429">
    <property type="term" value="P:leucyl-tRNA aminoacylation"/>
    <property type="evidence" value="ECO:0007669"/>
    <property type="project" value="InterPro"/>
</dbReference>
<feature type="region of interest" description="Disordered" evidence="9">
    <location>
        <begin position="796"/>
        <end position="843"/>
    </location>
</feature>
<feature type="region of interest" description="Disordered" evidence="9">
    <location>
        <begin position="1268"/>
        <end position="1289"/>
    </location>
</feature>
<dbReference type="Pfam" id="PF08264">
    <property type="entry name" value="Anticodon_1"/>
    <property type="match status" value="1"/>
</dbReference>
<evidence type="ECO:0000313" key="13">
    <source>
        <dbReference type="EMBL" id="PHJ21507.1"/>
    </source>
</evidence>
<dbReference type="GeneID" id="94428045"/>
<evidence type="ECO:0000256" key="9">
    <source>
        <dbReference type="SAM" id="MobiDB-lite"/>
    </source>
</evidence>
<dbReference type="GO" id="GO:0005829">
    <property type="term" value="C:cytosol"/>
    <property type="evidence" value="ECO:0007669"/>
    <property type="project" value="TreeGrafter"/>
</dbReference>
<evidence type="ECO:0000259" key="12">
    <source>
        <dbReference type="Pfam" id="PF13603"/>
    </source>
</evidence>
<comment type="similarity">
    <text evidence="1">Belongs to the class-I aminoacyl-tRNA synthetase family.</text>
</comment>
<dbReference type="Gene3D" id="1.10.730.10">
    <property type="entry name" value="Isoleucyl-tRNA Synthetase, Domain 1"/>
    <property type="match status" value="1"/>
</dbReference>
<dbReference type="GO" id="GO:0005524">
    <property type="term" value="F:ATP binding"/>
    <property type="evidence" value="ECO:0007669"/>
    <property type="project" value="UniProtKB-KW"/>
</dbReference>
<dbReference type="EMBL" id="MIGC01002201">
    <property type="protein sequence ID" value="PHJ21507.1"/>
    <property type="molecule type" value="Genomic_DNA"/>
</dbReference>
<organism evidence="13 14">
    <name type="scientific">Cystoisospora suis</name>
    <dbReference type="NCBI Taxonomy" id="483139"/>
    <lineage>
        <taxon>Eukaryota</taxon>
        <taxon>Sar</taxon>
        <taxon>Alveolata</taxon>
        <taxon>Apicomplexa</taxon>
        <taxon>Conoidasida</taxon>
        <taxon>Coccidia</taxon>
        <taxon>Eucoccidiorida</taxon>
        <taxon>Eimeriorina</taxon>
        <taxon>Sarcocystidae</taxon>
        <taxon>Cystoisospora</taxon>
    </lineage>
</organism>
<keyword evidence="6" id="KW-0648">Protein biosynthesis</keyword>
<keyword evidence="4" id="KW-0547">Nucleotide-binding</keyword>
<feature type="domain" description="Leucyl-tRNA synthetase editing" evidence="12">
    <location>
        <begin position="674"/>
        <end position="799"/>
    </location>
</feature>
<dbReference type="EC" id="6.1.1.4" evidence="2"/>
<gene>
    <name evidence="13" type="ORF">CSUI_004649</name>
</gene>
<dbReference type="Pfam" id="PF13603">
    <property type="entry name" value="tRNA-synt_1_2"/>
    <property type="match status" value="1"/>
</dbReference>
<keyword evidence="7 13" id="KW-0030">Aminoacyl-tRNA synthetase</keyword>
<evidence type="ECO:0000256" key="2">
    <source>
        <dbReference type="ARBA" id="ARBA00013164"/>
    </source>
</evidence>
<evidence type="ECO:0000256" key="4">
    <source>
        <dbReference type="ARBA" id="ARBA00022741"/>
    </source>
</evidence>
<dbReference type="Gene3D" id="3.40.50.620">
    <property type="entry name" value="HUPs"/>
    <property type="match status" value="3"/>
</dbReference>
<evidence type="ECO:0000256" key="6">
    <source>
        <dbReference type="ARBA" id="ARBA00022917"/>
    </source>
</evidence>
<evidence type="ECO:0000256" key="3">
    <source>
        <dbReference type="ARBA" id="ARBA00022598"/>
    </source>
</evidence>
<dbReference type="InterPro" id="IPR014729">
    <property type="entry name" value="Rossmann-like_a/b/a_fold"/>
</dbReference>
<feature type="region of interest" description="Disordered" evidence="9">
    <location>
        <begin position="393"/>
        <end position="462"/>
    </location>
</feature>
<accession>A0A2C6KWJ3</accession>
<dbReference type="InterPro" id="IPR013155">
    <property type="entry name" value="M/V/L/I-tRNA-synth_anticd-bd"/>
</dbReference>
<evidence type="ECO:0000313" key="14">
    <source>
        <dbReference type="Proteomes" id="UP000221165"/>
    </source>
</evidence>
<evidence type="ECO:0000259" key="11">
    <source>
        <dbReference type="Pfam" id="PF08264"/>
    </source>
</evidence>
<keyword evidence="3" id="KW-0436">Ligase</keyword>
<feature type="region of interest" description="Disordered" evidence="9">
    <location>
        <begin position="635"/>
        <end position="663"/>
    </location>
</feature>
<dbReference type="OrthoDB" id="15954at2759"/>
<dbReference type="InterPro" id="IPR002302">
    <property type="entry name" value="Leu-tRNA-ligase"/>
</dbReference>
<evidence type="ECO:0000256" key="8">
    <source>
        <dbReference type="ARBA" id="ARBA00047469"/>
    </source>
</evidence>
<feature type="compositionally biased region" description="Low complexity" evidence="9">
    <location>
        <begin position="345"/>
        <end position="357"/>
    </location>
</feature>
<sequence length="1652" mass="182465">MHEKKLFRQLLPALFTLLFFFIKLWLFPGSVSSCRCPASLSSLFCTEATLLEPTAVWAGHQSKFSQNDDAHKKQRGGARAGFLFTRHACGVPARCTRHACALSFARDCHPGLSAPVYRGFRSTEKANNRAKAITQARFAKMASDREGISAGPFFFRLKKATSVLSSVATPLFSPLSRLAGSRRSSASASSCGSLAAAVPFMSCASASRPSSDHSSPSYPFKDIEEKWSRYYADNSSDFSPPVGTRGCESDVAAVPSVDVDSSREFSAAGKPSPIPVCEATPPPSDAPKYYVLSMIPYPSGTGLHVGHSLTYTAADVVARFKRLKLRGFLLKQECQCAQTNSLGRSPSSKKNPSHSPSLNGESARGSRLPGWVQQCVPQCALLETPEDVQERSRLVAVSRSATSHSLQRSENKRTQHEDRDCESFPEVRTEQDSQRVPREADGSPSMCGATPRMTQPSKARPPQPNVLHVMGWDSFGLPAEQHAILSGLAPRESVERNVRRFKQQLQRLGISVDWRRELTTSDPAFYKWTQWIFIQMVKRGLVYEHVANVNWCEALGTVLANEEVSGGLSERGRFPVVSRPLAQWHLRITTYADELLQGLNTLNWPEDVKTMQRNWIGRREMLELRLPLLRGSDPARDFAGHSGEQESPGTGTASSSGESVPDEGGAVKPYLSCLLTSPELIFGAAFVAVHPMHAQAETLARTEKAKSWVKQARTETGMSESCFTGVHVQHPLVSSGKLPVLFCSTPAWSKVHGSGVFFNQTDAVLAVPAHDSIFRDLAKQRGLPITEVLALKAHQEERDRHRLFRRRSSNISAKDQDADKPPTQTGGDDGIEENAAARKSRTNVEKDNCKCVNRVMMSSEDTQSILPAQPGSQQLASSVAGRLTLDGLERELARKKVIRHFLQVHRIGRLRIGYAMRDWLFSRQRSWGEPIPLVRAVKGSNLADLVLPVPEAELPVLLPEKLPCQLRNWRNSGTQRSGASHAPSVCADDVVTLDTGGIREPSKGRVTQGNIPGTPPDVFWVSRLEAERRGGREIQPCVSQDSRAESALGSLSPLYALPHWWNVTVALQTVGGVATALATRPARPQYVNKQGHGSEDEQRKGKRFPRGEQTIAFSSCNKLPTEGEMELQLFQRETSTMPQWAGSSWYFLRFTDPHNTEAAFSQAAARFWMPVDMYIGGKEHAVTHLLYARQVACELGVKAMLTCVRPRFWHKFLRDLGLVSCDEPFQRLVTPGIVLGQPQYYVFRRCDTHTLVSADDVAVKDRIELSGGASQEHHVSNQRDHNSAKSGQAKDLCPAGMDKLWGIHRPSGDVVYGVEVPESAVEINAKNIGVVKGNPSIAVFRRHEKMSKSKGNVVSPDDIIHVYGADALRVYLMFLGPLEAKKVWNIAGVVGAFRFLNRVWHLLVRGRPTVEHPPSPTQRIAETLDTATQPGDLASQRGLLIEETAPSTFECRVMKPLIQRVTTAIESMSMNTAIAALMSSVRELAIWSAQGNKISVWTALDLVRLLHPFAPFLTEELWQLIHSSFPMASLHSSPSLLASATWPDAQSFSSSATGRNTTHQHGTDEETVRYLFFVDGRFQGRVQVPPEYAWNEARVEGLARGSPEFQKREALERARGRTIVSKLFLPEKGILSFLTRRTTDQPLPDRCSAEGT</sequence>
<feature type="region of interest" description="Disordered" evidence="9">
    <location>
        <begin position="340"/>
        <end position="367"/>
    </location>
</feature>
<dbReference type="PANTHER" id="PTHR43740:SF2">
    <property type="entry name" value="LEUCINE--TRNA LIGASE, MITOCHONDRIAL"/>
    <property type="match status" value="1"/>
</dbReference>
<feature type="domain" description="Aminoacyl-tRNA synthetase class Ia" evidence="10">
    <location>
        <begin position="1344"/>
        <end position="1373"/>
    </location>
</feature>
<dbReference type="FunFam" id="1.10.730.10:FF:000002">
    <property type="entry name" value="Leucine--tRNA ligase"/>
    <property type="match status" value="1"/>
</dbReference>
<proteinExistence type="inferred from homology"/>
<dbReference type="PRINTS" id="PR00985">
    <property type="entry name" value="TRNASYNTHLEU"/>
</dbReference>
<dbReference type="InterPro" id="IPR002300">
    <property type="entry name" value="aa-tRNA-synth_Ia"/>
</dbReference>
<dbReference type="InterPro" id="IPR009080">
    <property type="entry name" value="tRNAsynth_Ia_anticodon-bd"/>
</dbReference>
<dbReference type="SUPFAM" id="SSF47323">
    <property type="entry name" value="Anticodon-binding domain of a subclass of class I aminoacyl-tRNA synthetases"/>
    <property type="match status" value="1"/>
</dbReference>
<dbReference type="InterPro" id="IPR025709">
    <property type="entry name" value="Leu_tRNA-synth_edit"/>
</dbReference>
<reference evidence="13 14" key="1">
    <citation type="journal article" date="2017" name="Int. J. Parasitol.">
        <title>The genome of the protozoan parasite Cystoisospora suis and a reverse vaccinology approach to identify vaccine candidates.</title>
        <authorList>
            <person name="Palmieri N."/>
            <person name="Shrestha A."/>
            <person name="Ruttkowski B."/>
            <person name="Beck T."/>
            <person name="Vogl C."/>
            <person name="Tomley F."/>
            <person name="Blake D.P."/>
            <person name="Joachim A."/>
        </authorList>
    </citation>
    <scope>NUCLEOTIDE SEQUENCE [LARGE SCALE GENOMIC DNA]</scope>
    <source>
        <strain evidence="13 14">Wien I</strain>
    </source>
</reference>
<dbReference type="GO" id="GO:0002161">
    <property type="term" value="F:aminoacyl-tRNA deacylase activity"/>
    <property type="evidence" value="ECO:0007669"/>
    <property type="project" value="InterPro"/>
</dbReference>
<feature type="compositionally biased region" description="Basic and acidic residues" evidence="9">
    <location>
        <begin position="407"/>
        <end position="441"/>
    </location>
</feature>
<keyword evidence="5" id="KW-0067">ATP-binding</keyword>
<dbReference type="SUPFAM" id="SSF50677">
    <property type="entry name" value="ValRS/IleRS/LeuRS editing domain"/>
    <property type="match status" value="1"/>
</dbReference>
<feature type="domain" description="Methionyl/Valyl/Leucyl/Isoleucyl-tRNA synthetase anticodon-binding" evidence="11">
    <location>
        <begin position="1457"/>
        <end position="1548"/>
    </location>
</feature>
<evidence type="ECO:0000256" key="7">
    <source>
        <dbReference type="ARBA" id="ARBA00023146"/>
    </source>
</evidence>
<protein>
    <recommendedName>
        <fullName evidence="2">leucine--tRNA ligase</fullName>
        <ecNumber evidence="2">6.1.1.4</ecNumber>
    </recommendedName>
</protein>
<dbReference type="PANTHER" id="PTHR43740">
    <property type="entry name" value="LEUCYL-TRNA SYNTHETASE"/>
    <property type="match status" value="1"/>
</dbReference>
<dbReference type="Gene3D" id="3.90.740.10">
    <property type="entry name" value="Valyl/Leucyl/Isoleucyl-tRNA synthetase, editing domain"/>
    <property type="match status" value="1"/>
</dbReference>
<dbReference type="VEuPathDB" id="ToxoDB:CSUI_004649"/>
<keyword evidence="14" id="KW-1185">Reference proteome</keyword>